<proteinExistence type="predicted"/>
<organism evidence="1 2">
    <name type="scientific">Acidaminobacter hydrogenoformans DSM 2784</name>
    <dbReference type="NCBI Taxonomy" id="1120920"/>
    <lineage>
        <taxon>Bacteria</taxon>
        <taxon>Bacillati</taxon>
        <taxon>Bacillota</taxon>
        <taxon>Clostridia</taxon>
        <taxon>Peptostreptococcales</taxon>
        <taxon>Acidaminobacteraceae</taxon>
        <taxon>Acidaminobacter</taxon>
    </lineage>
</organism>
<dbReference type="PANTHER" id="PTHR36849">
    <property type="entry name" value="CYTOPLASMIC PROTEIN-RELATED"/>
    <property type="match status" value="1"/>
</dbReference>
<reference evidence="1 2" key="1">
    <citation type="submission" date="2016-10" db="EMBL/GenBank/DDBJ databases">
        <authorList>
            <person name="de Groot N.N."/>
        </authorList>
    </citation>
    <scope>NUCLEOTIDE SEQUENCE [LARGE SCALE GENOMIC DNA]</scope>
    <source>
        <strain evidence="1 2">DSM 2784</strain>
    </source>
</reference>
<gene>
    <name evidence="1" type="ORF">SAMN03080599_01099</name>
</gene>
<name>A0A1G5RWN0_9FIRM</name>
<accession>A0A1G5RWN0</accession>
<evidence type="ECO:0000313" key="1">
    <source>
        <dbReference type="EMBL" id="SCZ78140.1"/>
    </source>
</evidence>
<dbReference type="Proteomes" id="UP000199208">
    <property type="component" value="Unassembled WGS sequence"/>
</dbReference>
<dbReference type="PANTHER" id="PTHR36849:SF1">
    <property type="entry name" value="CYTOPLASMIC PROTEIN"/>
    <property type="match status" value="1"/>
</dbReference>
<dbReference type="AlphaFoldDB" id="A0A1G5RWN0"/>
<dbReference type="RefSeq" id="WP_092589900.1">
    <property type="nucleotide sequence ID" value="NZ_FMWL01000004.1"/>
</dbReference>
<dbReference type="OrthoDB" id="9790745at2"/>
<sequence>MLELKLKRIYDPASEEDGYRVLVDRLWPRGVSKERAALDDWAKDLAPSPALRKDFCHIPERMADFTVRYSMELDQSAFADGYAAHLQHLLSEKPVTLLYGAKDPVVNHAVVLKAWLEKRIEGI</sequence>
<dbReference type="Pfam" id="PF22752">
    <property type="entry name" value="DUF488-N3i"/>
    <property type="match status" value="1"/>
</dbReference>
<dbReference type="EMBL" id="FMWL01000004">
    <property type="protein sequence ID" value="SCZ78140.1"/>
    <property type="molecule type" value="Genomic_DNA"/>
</dbReference>
<dbReference type="InterPro" id="IPR052552">
    <property type="entry name" value="YeaO-like"/>
</dbReference>
<protein>
    <submittedName>
        <fullName evidence="1">Uncharacterized conserved protein YeaO, DUF488 family</fullName>
    </submittedName>
</protein>
<keyword evidence="2" id="KW-1185">Reference proteome</keyword>
<evidence type="ECO:0000313" key="2">
    <source>
        <dbReference type="Proteomes" id="UP000199208"/>
    </source>
</evidence>